<dbReference type="InterPro" id="IPR016181">
    <property type="entry name" value="Acyl_CoA_acyltransferase"/>
</dbReference>
<proteinExistence type="predicted"/>
<sequence length="252" mass="30216">MTKWTFDHIETIGHLIDENDLYKHYHYPEMLIRYDSNFMEFKRMPSLQELKEVEHNQKVYHQQHHQNHIKFEFPDNQKPTFELINYLEKNGYEVGFLELYSIQPKAFPAVEPNPDIKVLEVMDNHFEDFVELQYSQDIKNGKAFAEEKVKLNERQRRDDKYIKVIAYYEGKPAGTMNVILSDQAVEIDDLEVRDEWQRKGIGSRLQRFVMDKFPDSTIILVADGEDTPKEMYQKQNYQYQGFKYEALKIKKS</sequence>
<dbReference type="RefSeq" id="WP_093135704.1">
    <property type="nucleotide sequence ID" value="NZ_FOHJ01000007.1"/>
</dbReference>
<dbReference type="InterPro" id="IPR040549">
    <property type="entry name" value="DUF5613"/>
</dbReference>
<dbReference type="Gene3D" id="3.40.630.30">
    <property type="match status" value="1"/>
</dbReference>
<organism evidence="2 3">
    <name type="scientific">Salinibacillus kushneri</name>
    <dbReference type="NCBI Taxonomy" id="237682"/>
    <lineage>
        <taxon>Bacteria</taxon>
        <taxon>Bacillati</taxon>
        <taxon>Bacillota</taxon>
        <taxon>Bacilli</taxon>
        <taxon>Bacillales</taxon>
        <taxon>Bacillaceae</taxon>
        <taxon>Salinibacillus</taxon>
    </lineage>
</organism>
<evidence type="ECO:0000313" key="2">
    <source>
        <dbReference type="EMBL" id="SET72753.1"/>
    </source>
</evidence>
<dbReference type="GO" id="GO:0016747">
    <property type="term" value="F:acyltransferase activity, transferring groups other than amino-acyl groups"/>
    <property type="evidence" value="ECO:0007669"/>
    <property type="project" value="InterPro"/>
</dbReference>
<protein>
    <submittedName>
        <fullName evidence="2">Acetyltransferase (GNAT) domain-containing protein</fullName>
    </submittedName>
</protein>
<accession>A0A1I0GRE2</accession>
<dbReference type="EMBL" id="FOHJ01000007">
    <property type="protein sequence ID" value="SET72753.1"/>
    <property type="molecule type" value="Genomic_DNA"/>
</dbReference>
<name>A0A1I0GRE2_9BACI</name>
<dbReference type="STRING" id="237682.SAMN05421676_10795"/>
<keyword evidence="3" id="KW-1185">Reference proteome</keyword>
<dbReference type="AlphaFoldDB" id="A0A1I0GRE2"/>
<evidence type="ECO:0000313" key="3">
    <source>
        <dbReference type="Proteomes" id="UP000199095"/>
    </source>
</evidence>
<dbReference type="Pfam" id="PF00583">
    <property type="entry name" value="Acetyltransf_1"/>
    <property type="match status" value="1"/>
</dbReference>
<reference evidence="3" key="1">
    <citation type="submission" date="2016-10" db="EMBL/GenBank/DDBJ databases">
        <authorList>
            <person name="Varghese N."/>
            <person name="Submissions S."/>
        </authorList>
    </citation>
    <scope>NUCLEOTIDE SEQUENCE [LARGE SCALE GENOMIC DNA]</scope>
    <source>
        <strain evidence="3">CGMCC 1.3566</strain>
    </source>
</reference>
<dbReference type="Pfam" id="PF18467">
    <property type="entry name" value="DUF5613"/>
    <property type="match status" value="1"/>
</dbReference>
<dbReference type="Proteomes" id="UP000199095">
    <property type="component" value="Unassembled WGS sequence"/>
</dbReference>
<dbReference type="SUPFAM" id="SSF55729">
    <property type="entry name" value="Acyl-CoA N-acyltransferases (Nat)"/>
    <property type="match status" value="1"/>
</dbReference>
<dbReference type="CDD" id="cd04301">
    <property type="entry name" value="NAT_SF"/>
    <property type="match status" value="1"/>
</dbReference>
<dbReference type="InterPro" id="IPR000182">
    <property type="entry name" value="GNAT_dom"/>
</dbReference>
<dbReference type="PROSITE" id="PS51186">
    <property type="entry name" value="GNAT"/>
    <property type="match status" value="1"/>
</dbReference>
<dbReference type="OrthoDB" id="2213517at2"/>
<gene>
    <name evidence="2" type="ORF">SAMN05421676_10795</name>
</gene>
<feature type="domain" description="N-acetyltransferase" evidence="1">
    <location>
        <begin position="116"/>
        <end position="252"/>
    </location>
</feature>
<evidence type="ECO:0000259" key="1">
    <source>
        <dbReference type="PROSITE" id="PS51186"/>
    </source>
</evidence>
<keyword evidence="2" id="KW-0808">Transferase</keyword>